<dbReference type="InterPro" id="IPR000182">
    <property type="entry name" value="GNAT_dom"/>
</dbReference>
<evidence type="ECO:0000313" key="3">
    <source>
        <dbReference type="Proteomes" id="UP000501451"/>
    </source>
</evidence>
<dbReference type="KEGG" id="jar:G7057_02585"/>
<dbReference type="PANTHER" id="PTHR43792">
    <property type="entry name" value="GNAT FAMILY, PUTATIVE (AFU_ORTHOLOGUE AFUA_3G00765)-RELATED-RELATED"/>
    <property type="match status" value="1"/>
</dbReference>
<protein>
    <submittedName>
        <fullName evidence="2">GNAT family N-acetyltransferase</fullName>
    </submittedName>
</protein>
<dbReference type="InterPro" id="IPR051531">
    <property type="entry name" value="N-acetyltransferase"/>
</dbReference>
<dbReference type="PROSITE" id="PS51186">
    <property type="entry name" value="GNAT"/>
    <property type="match status" value="1"/>
</dbReference>
<evidence type="ECO:0000259" key="1">
    <source>
        <dbReference type="PROSITE" id="PS51186"/>
    </source>
</evidence>
<name>A0A6G7K874_9LACT</name>
<dbReference type="CDD" id="cd04301">
    <property type="entry name" value="NAT_SF"/>
    <property type="match status" value="1"/>
</dbReference>
<dbReference type="RefSeq" id="WP_166161128.1">
    <property type="nucleotide sequence ID" value="NZ_CP049740.1"/>
</dbReference>
<dbReference type="SUPFAM" id="SSF55729">
    <property type="entry name" value="Acyl-CoA N-acyltransferases (Nat)"/>
    <property type="match status" value="1"/>
</dbReference>
<sequence>MDIKAIYSDLPQLETDRLILRKLKKEDVSDIYEYGSNDQVSQYTTWPTHQTLADSQAFVDFVLDRYQNQVLAPWGIEHKETGKLIGTIDFVSWQPNHQTAEIGYALSQAYWGKGLMTEATKEVIRFGFQQMDLVRIQAKCLTKNIGSRRVMEKAGMTYEGTHQKVLKIKGQHWDVHVCAIVK</sequence>
<dbReference type="GO" id="GO:0008999">
    <property type="term" value="F:protein-N-terminal-alanine acetyltransferase activity"/>
    <property type="evidence" value="ECO:0007669"/>
    <property type="project" value="TreeGrafter"/>
</dbReference>
<keyword evidence="3" id="KW-1185">Reference proteome</keyword>
<organism evidence="2 3">
    <name type="scientific">Jeotgalibaca arthritidis</name>
    <dbReference type="NCBI Taxonomy" id="1868794"/>
    <lineage>
        <taxon>Bacteria</taxon>
        <taxon>Bacillati</taxon>
        <taxon>Bacillota</taxon>
        <taxon>Bacilli</taxon>
        <taxon>Lactobacillales</taxon>
        <taxon>Carnobacteriaceae</taxon>
        <taxon>Jeotgalibaca</taxon>
    </lineage>
</organism>
<dbReference type="Gene3D" id="3.40.630.30">
    <property type="match status" value="1"/>
</dbReference>
<reference evidence="2 3" key="1">
    <citation type="journal article" date="2017" name="Int. J. Syst. Evol. Microbiol.">
        <title>Jeotgalibaca porci sp. nov. and Jeotgalibaca arthritidis sp. nov., isolated from pigs, and emended description of the genus Jeotgalibaca.</title>
        <authorList>
            <person name="Zamora L."/>
            <person name="Perez-Sancho M."/>
            <person name="Dominguez L."/>
            <person name="Fernandez-Garayzabal J.F."/>
            <person name="Vela A.I."/>
        </authorList>
    </citation>
    <scope>NUCLEOTIDE SEQUENCE [LARGE SCALE GENOMIC DNA]</scope>
    <source>
        <strain evidence="2 3">CECT 9157</strain>
    </source>
</reference>
<dbReference type="GO" id="GO:0005737">
    <property type="term" value="C:cytoplasm"/>
    <property type="evidence" value="ECO:0007669"/>
    <property type="project" value="TreeGrafter"/>
</dbReference>
<proteinExistence type="predicted"/>
<evidence type="ECO:0000313" key="2">
    <source>
        <dbReference type="EMBL" id="QII81469.1"/>
    </source>
</evidence>
<keyword evidence="2" id="KW-0808">Transferase</keyword>
<gene>
    <name evidence="2" type="ORF">G7057_02585</name>
</gene>
<dbReference type="Pfam" id="PF13302">
    <property type="entry name" value="Acetyltransf_3"/>
    <property type="match status" value="1"/>
</dbReference>
<dbReference type="AlphaFoldDB" id="A0A6G7K874"/>
<dbReference type="EMBL" id="CP049740">
    <property type="protein sequence ID" value="QII81469.1"/>
    <property type="molecule type" value="Genomic_DNA"/>
</dbReference>
<dbReference type="InterPro" id="IPR016181">
    <property type="entry name" value="Acyl_CoA_acyltransferase"/>
</dbReference>
<accession>A0A6G7K874</accession>
<feature type="domain" description="N-acetyltransferase" evidence="1">
    <location>
        <begin position="18"/>
        <end position="182"/>
    </location>
</feature>
<dbReference type="PANTHER" id="PTHR43792:SF9">
    <property type="entry name" value="RIBOSOMAL-PROTEIN-ALANINE ACETYLTRANSFERASE"/>
    <property type="match status" value="1"/>
</dbReference>
<dbReference type="Proteomes" id="UP000501451">
    <property type="component" value="Chromosome"/>
</dbReference>